<reference evidence="7 8" key="1">
    <citation type="journal article" date="2015" name="Genome Biol. Evol.">
        <title>Comparative Genomics of a Bacterivorous Green Alga Reveals Evolutionary Causalities and Consequences of Phago-Mixotrophic Mode of Nutrition.</title>
        <authorList>
            <person name="Burns J.A."/>
            <person name="Paasch A."/>
            <person name="Narechania A."/>
            <person name="Kim E."/>
        </authorList>
    </citation>
    <scope>NUCLEOTIDE SEQUENCE [LARGE SCALE GENOMIC DNA]</scope>
    <source>
        <strain evidence="7 8">PLY_AMNH</strain>
    </source>
</reference>
<dbReference type="GO" id="GO:0008270">
    <property type="term" value="F:zinc ion binding"/>
    <property type="evidence" value="ECO:0007669"/>
    <property type="project" value="UniProtKB-KW"/>
</dbReference>
<comment type="caution">
    <text evidence="7">The sequence shown here is derived from an EMBL/GenBank/DDBJ whole genome shotgun (WGS) entry which is preliminary data.</text>
</comment>
<proteinExistence type="predicted"/>
<dbReference type="GO" id="GO:0005634">
    <property type="term" value="C:nucleus"/>
    <property type="evidence" value="ECO:0007669"/>
    <property type="project" value="UniProtKB-SubCell"/>
</dbReference>
<evidence type="ECO:0000256" key="4">
    <source>
        <dbReference type="ARBA" id="ARBA00022833"/>
    </source>
</evidence>
<dbReference type="SUPFAM" id="SSF82199">
    <property type="entry name" value="SET domain"/>
    <property type="match status" value="1"/>
</dbReference>
<dbReference type="PROSITE" id="PS51805">
    <property type="entry name" value="EPHD"/>
    <property type="match status" value="4"/>
</dbReference>
<dbReference type="InterPro" id="IPR051188">
    <property type="entry name" value="PHD-type_Zinc_Finger"/>
</dbReference>
<dbReference type="InterPro" id="IPR001965">
    <property type="entry name" value="Znf_PHD"/>
</dbReference>
<feature type="domain" description="PHD-type" evidence="6">
    <location>
        <begin position="357"/>
        <end position="543"/>
    </location>
</feature>
<keyword evidence="3" id="KW-0863">Zinc-finger</keyword>
<dbReference type="Gene3D" id="3.30.40.10">
    <property type="entry name" value="Zinc/RING finger domain, C3HC4 (zinc finger)"/>
    <property type="match status" value="4"/>
</dbReference>
<feature type="domain" description="PHD-type" evidence="6">
    <location>
        <begin position="599"/>
        <end position="719"/>
    </location>
</feature>
<dbReference type="EMBL" id="LGRX02034196">
    <property type="protein sequence ID" value="KAK3238493.1"/>
    <property type="molecule type" value="Genomic_DNA"/>
</dbReference>
<keyword evidence="8" id="KW-1185">Reference proteome</keyword>
<evidence type="ECO:0000259" key="6">
    <source>
        <dbReference type="PROSITE" id="PS51805"/>
    </source>
</evidence>
<accession>A0AAE0ERR7</accession>
<gene>
    <name evidence="7" type="ORF">CYMTET_51499</name>
</gene>
<keyword evidence="5" id="KW-0539">Nucleus</keyword>
<evidence type="ECO:0000313" key="8">
    <source>
        <dbReference type="Proteomes" id="UP001190700"/>
    </source>
</evidence>
<feature type="domain" description="PHD-type" evidence="6">
    <location>
        <begin position="726"/>
        <end position="860"/>
    </location>
</feature>
<keyword evidence="4" id="KW-0862">Zinc</keyword>
<dbReference type="InterPro" id="IPR013083">
    <property type="entry name" value="Znf_RING/FYVE/PHD"/>
</dbReference>
<name>A0AAE0ERR7_9CHLO</name>
<organism evidence="7 8">
    <name type="scientific">Cymbomonas tetramitiformis</name>
    <dbReference type="NCBI Taxonomy" id="36881"/>
    <lineage>
        <taxon>Eukaryota</taxon>
        <taxon>Viridiplantae</taxon>
        <taxon>Chlorophyta</taxon>
        <taxon>Pyramimonadophyceae</taxon>
        <taxon>Pyramimonadales</taxon>
        <taxon>Pyramimonadaceae</taxon>
        <taxon>Cymbomonas</taxon>
    </lineage>
</organism>
<dbReference type="Pfam" id="PF13771">
    <property type="entry name" value="zf-HC5HC2H"/>
    <property type="match status" value="3"/>
</dbReference>
<dbReference type="PANTHER" id="PTHR12420">
    <property type="entry name" value="PHD FINGER PROTEIN"/>
    <property type="match status" value="1"/>
</dbReference>
<dbReference type="Gene3D" id="2.170.270.10">
    <property type="entry name" value="SET domain"/>
    <property type="match status" value="1"/>
</dbReference>
<sequence>MDGAQANATEVPYRPIRPQDWALEFSEEIKYGHNLSISSAAHEIVTRALEQDEQYKTGVIYLPSGKGKRPYHDLEQVVPNLKNRILRAASQAQRGLPDPSGSVEIGSIVDPEDPVRKAAGVHERVYGLYATKDLAPYSWFQVFNGHLCTVAEYNQRIDQDLGNGLKYMYAVDHEDTGRAWGLDGAEAELTVDATTVRNETAFVNDYRSSINGSVATRKRPCNVHTLEAVVHGVPRVLYTNSAAIPQGGQLLSDYGEKFWDGYRIAELQQAPFTELAREKEKNAWLEMEMERMRNKLGASAGSQKIVGGVQPSASDGIWDMVPAESLGFQVPDAGAHSSVGTRILSQPASCSAPPRCKARCALCRGSSSGAEAELGEMVEADGHNVHARCALWAPGCFESESGELQNVAKVRWHSSWRLPLCHSGLIFVTRVKVAEEVRCEAVWQCMRVRARGGQEEEVRCGVVGQCMRVRGAEGAGGALRGCVAAGGGGAPRGRLKCTVCGVRGATLGCLEPSCRTKFHLPCAISESCYLLENEFHLYCLKHALLRLPPRAPTWRSSPPKHPFVTFYVDLKSSPHQKSTGATTTTSAQLGWSKQEPTVTRCCVLCRGSSSGAEAELGEMVEADGHDVHARCALWAPGCFESESGELQNVAKEERHGDIWQCVREVRRGGKLSCTVCGVRGATLGCVERSCRAKFHLPCAIVAGCQLIEEEFHVHCPKHYIQESAVTRCCVLCRGSSSGAEAELGEMVEADGHNVHARCALWAPGCFESESGELQNVAKVRWHSSWRLPLCHSGLIFVTRVKVAEEVRRAGEPKCSECEVTGATLACAQPWCRAKFHLPCAVAGDCHLLERDCRLYCSKHAQDQEPTVTRCCVLCRGSSSGAEAELGEMVEADGHDVHARCALWAPGCFESESGELQNVAKEVRRGGKLSCTICGVRGATLGCVERSCRAKFHLPCAISIGCQLVEDLYHVHCPKHPPPQ</sequence>
<dbReference type="SMART" id="SM00249">
    <property type="entry name" value="PHD"/>
    <property type="match status" value="5"/>
</dbReference>
<evidence type="ECO:0000256" key="5">
    <source>
        <dbReference type="ARBA" id="ARBA00023242"/>
    </source>
</evidence>
<dbReference type="PANTHER" id="PTHR12420:SF4">
    <property type="entry name" value="PHD FINGER PROTEIN 11"/>
    <property type="match status" value="1"/>
</dbReference>
<keyword evidence="2" id="KW-0479">Metal-binding</keyword>
<evidence type="ECO:0000313" key="7">
    <source>
        <dbReference type="EMBL" id="KAK3238493.1"/>
    </source>
</evidence>
<dbReference type="Proteomes" id="UP001190700">
    <property type="component" value="Unassembled WGS sequence"/>
</dbReference>
<dbReference type="InterPro" id="IPR046341">
    <property type="entry name" value="SET_dom_sf"/>
</dbReference>
<evidence type="ECO:0000256" key="3">
    <source>
        <dbReference type="ARBA" id="ARBA00022771"/>
    </source>
</evidence>
<feature type="domain" description="PHD-type" evidence="6">
    <location>
        <begin position="868"/>
        <end position="976"/>
    </location>
</feature>
<protein>
    <recommendedName>
        <fullName evidence="6">PHD-type domain-containing protein</fullName>
    </recommendedName>
</protein>
<evidence type="ECO:0000256" key="2">
    <source>
        <dbReference type="ARBA" id="ARBA00022723"/>
    </source>
</evidence>
<dbReference type="InterPro" id="IPR034732">
    <property type="entry name" value="EPHD"/>
</dbReference>
<evidence type="ECO:0000256" key="1">
    <source>
        <dbReference type="ARBA" id="ARBA00004123"/>
    </source>
</evidence>
<dbReference type="CDD" id="cd15571">
    <property type="entry name" value="ePHD"/>
    <property type="match status" value="1"/>
</dbReference>
<dbReference type="AlphaFoldDB" id="A0AAE0ERR7"/>
<comment type="subcellular location">
    <subcellularLocation>
        <location evidence="1">Nucleus</location>
    </subcellularLocation>
</comment>